<feature type="transmembrane region" description="Helical" evidence="7">
    <location>
        <begin position="232"/>
        <end position="253"/>
    </location>
</feature>
<feature type="transmembrane region" description="Helical" evidence="7">
    <location>
        <begin position="83"/>
        <end position="108"/>
    </location>
</feature>
<name>A0A2T7URK7_9RHOB</name>
<accession>A0A2T7URK7</accession>
<evidence type="ECO:0000256" key="2">
    <source>
        <dbReference type="ARBA" id="ARBA00022448"/>
    </source>
</evidence>
<dbReference type="PANTHER" id="PTHR30183">
    <property type="entry name" value="MOLYBDENUM TRANSPORT SYSTEM PERMEASE PROTEIN MODB"/>
    <property type="match status" value="1"/>
</dbReference>
<evidence type="ECO:0000313" key="9">
    <source>
        <dbReference type="EMBL" id="PVE47373.1"/>
    </source>
</evidence>
<gene>
    <name evidence="9" type="ORF">DDE23_11035</name>
</gene>
<dbReference type="InterPro" id="IPR000515">
    <property type="entry name" value="MetI-like"/>
</dbReference>
<evidence type="ECO:0000256" key="3">
    <source>
        <dbReference type="ARBA" id="ARBA00022475"/>
    </source>
</evidence>
<dbReference type="Gene3D" id="1.10.3720.10">
    <property type="entry name" value="MetI-like"/>
    <property type="match status" value="2"/>
</dbReference>
<sequence length="515" mass="53292">MTRPAPALLKGAAALVAAALVLLNLGALGAVAWRAEGGAGWGAADWAALRFTLWQAFLSAVFSVALAIPVARALARRRFPGRGALIVLMGAPFILPVLVAVIGLLAVMGRNGLLNDLLALAGLPRLSIYGLQGVVLAHVFFNLPLAVRLLLQGWARVPGEHLRLSAALGFGARARFRHVEGPMLARVVPGALAVVFLICLTSFAVALTLGGGPRATTLELAIYQAFRFDFDLGRAAMLAAVQAGIGLAALLLLARLTLPEGRIAGLDRDAPPPPGGLSKVTDALAIGASALFLLVPLAMVLIRGLPWLSDLSAGVWWAALRSVATAALSTALLGVFAGVLTLMALTRRWPEALGMAALTASPLVIGTGLFLIVNPWVDPAHLALPVTALVNAAMALPFALRALLPAARRAEADFARLSASLGLSMAAHARLVLWPRLRRPAGFALGLGAALSMGDLGVIVLFAQTGGETLPMQMHRLMGAYRSGESAGAAVLLLALSLGAFVALERIVGGRHADT</sequence>
<protein>
    <submittedName>
        <fullName evidence="9">Thiamine/thiamine pyrophosphate ABC transporter permease ThiP</fullName>
    </submittedName>
</protein>
<dbReference type="RefSeq" id="WP_107753678.1">
    <property type="nucleotide sequence ID" value="NZ_QBKF01000010.1"/>
</dbReference>
<keyword evidence="3" id="KW-1003">Cell membrane</keyword>
<feature type="transmembrane region" description="Helical" evidence="7">
    <location>
        <begin position="53"/>
        <end position="71"/>
    </location>
</feature>
<reference evidence="9 10" key="1">
    <citation type="journal article" date="2011" name="Syst. Appl. Microbiol.">
        <title>Defluviimonas denitrificans gen. nov., sp. nov., and Pararhodobacter aggregans gen. nov., sp. nov., non-phototrophic Rhodobacteraceae from the biofilter of a marine aquaculture.</title>
        <authorList>
            <person name="Foesel B.U."/>
            <person name="Drake H.L."/>
            <person name="Schramm A."/>
        </authorList>
    </citation>
    <scope>NUCLEOTIDE SEQUENCE [LARGE SCALE GENOMIC DNA]</scope>
    <source>
        <strain evidence="9 10">D1-19</strain>
    </source>
</reference>
<dbReference type="Proteomes" id="UP000244810">
    <property type="component" value="Unassembled WGS sequence"/>
</dbReference>
<dbReference type="PROSITE" id="PS50928">
    <property type="entry name" value="ABC_TM1"/>
    <property type="match status" value="1"/>
</dbReference>
<evidence type="ECO:0000256" key="1">
    <source>
        <dbReference type="ARBA" id="ARBA00004651"/>
    </source>
</evidence>
<feature type="transmembrane region" description="Helical" evidence="7">
    <location>
        <begin position="128"/>
        <end position="151"/>
    </location>
</feature>
<keyword evidence="10" id="KW-1185">Reference proteome</keyword>
<dbReference type="AlphaFoldDB" id="A0A2T7URK7"/>
<dbReference type="PANTHER" id="PTHR30183:SF9">
    <property type="entry name" value="THIAMINE TRANSPORT SYSTEM PERMEASE PROTEIN THIP"/>
    <property type="match status" value="1"/>
</dbReference>
<feature type="domain" description="ABC transmembrane type-1" evidence="8">
    <location>
        <begin position="49"/>
        <end position="253"/>
    </location>
</feature>
<feature type="transmembrane region" description="Helical" evidence="7">
    <location>
        <begin position="322"/>
        <end position="345"/>
    </location>
</feature>
<feature type="transmembrane region" description="Helical" evidence="7">
    <location>
        <begin position="484"/>
        <end position="504"/>
    </location>
</feature>
<evidence type="ECO:0000256" key="6">
    <source>
        <dbReference type="ARBA" id="ARBA00023136"/>
    </source>
</evidence>
<keyword evidence="2" id="KW-0813">Transport</keyword>
<comment type="caution">
    <text evidence="9">The sequence shown here is derived from an EMBL/GenBank/DDBJ whole genome shotgun (WGS) entry which is preliminary data.</text>
</comment>
<dbReference type="InterPro" id="IPR035906">
    <property type="entry name" value="MetI-like_sf"/>
</dbReference>
<dbReference type="OrthoDB" id="7066776at2"/>
<feature type="transmembrane region" description="Helical" evidence="7">
    <location>
        <begin position="382"/>
        <end position="404"/>
    </location>
</feature>
<evidence type="ECO:0000256" key="4">
    <source>
        <dbReference type="ARBA" id="ARBA00022692"/>
    </source>
</evidence>
<comment type="subcellular location">
    <subcellularLocation>
        <location evidence="1">Cell membrane</location>
        <topology evidence="1">Multi-pass membrane protein</topology>
    </subcellularLocation>
</comment>
<proteinExistence type="predicted"/>
<feature type="transmembrane region" description="Helical" evidence="7">
    <location>
        <begin position="441"/>
        <end position="463"/>
    </location>
</feature>
<dbReference type="CDD" id="cd06261">
    <property type="entry name" value="TM_PBP2"/>
    <property type="match status" value="1"/>
</dbReference>
<keyword evidence="6 7" id="KW-0472">Membrane</keyword>
<evidence type="ECO:0000313" key="10">
    <source>
        <dbReference type="Proteomes" id="UP000244810"/>
    </source>
</evidence>
<feature type="transmembrane region" description="Helical" evidence="7">
    <location>
        <begin position="283"/>
        <end position="302"/>
    </location>
</feature>
<dbReference type="GO" id="GO:0055085">
    <property type="term" value="P:transmembrane transport"/>
    <property type="evidence" value="ECO:0007669"/>
    <property type="project" value="InterPro"/>
</dbReference>
<keyword evidence="4 7" id="KW-0812">Transmembrane</keyword>
<feature type="transmembrane region" description="Helical" evidence="7">
    <location>
        <begin position="183"/>
        <end position="212"/>
    </location>
</feature>
<organism evidence="9 10">
    <name type="scientific">Pararhodobacter aggregans</name>
    <dbReference type="NCBI Taxonomy" id="404875"/>
    <lineage>
        <taxon>Bacteria</taxon>
        <taxon>Pseudomonadati</taxon>
        <taxon>Pseudomonadota</taxon>
        <taxon>Alphaproteobacteria</taxon>
        <taxon>Rhodobacterales</taxon>
        <taxon>Paracoccaceae</taxon>
        <taxon>Pararhodobacter</taxon>
    </lineage>
</organism>
<dbReference type="EMBL" id="QDDR01000005">
    <property type="protein sequence ID" value="PVE47373.1"/>
    <property type="molecule type" value="Genomic_DNA"/>
</dbReference>
<evidence type="ECO:0000259" key="8">
    <source>
        <dbReference type="PROSITE" id="PS50928"/>
    </source>
</evidence>
<feature type="transmembrane region" description="Helical" evidence="7">
    <location>
        <begin position="352"/>
        <end position="376"/>
    </location>
</feature>
<dbReference type="SUPFAM" id="SSF161098">
    <property type="entry name" value="MetI-like"/>
    <property type="match status" value="2"/>
</dbReference>
<evidence type="ECO:0000256" key="7">
    <source>
        <dbReference type="SAM" id="Phobius"/>
    </source>
</evidence>
<dbReference type="GO" id="GO:0005886">
    <property type="term" value="C:plasma membrane"/>
    <property type="evidence" value="ECO:0007669"/>
    <property type="project" value="UniProtKB-SubCell"/>
</dbReference>
<evidence type="ECO:0000256" key="5">
    <source>
        <dbReference type="ARBA" id="ARBA00022989"/>
    </source>
</evidence>
<keyword evidence="5 7" id="KW-1133">Transmembrane helix</keyword>